<feature type="transmembrane region" description="Helical" evidence="1">
    <location>
        <begin position="71"/>
        <end position="93"/>
    </location>
</feature>
<organism evidence="2 3">
    <name type="scientific">Apostasia shenzhenica</name>
    <dbReference type="NCBI Taxonomy" id="1088818"/>
    <lineage>
        <taxon>Eukaryota</taxon>
        <taxon>Viridiplantae</taxon>
        <taxon>Streptophyta</taxon>
        <taxon>Embryophyta</taxon>
        <taxon>Tracheophyta</taxon>
        <taxon>Spermatophyta</taxon>
        <taxon>Magnoliopsida</taxon>
        <taxon>Liliopsida</taxon>
        <taxon>Asparagales</taxon>
        <taxon>Orchidaceae</taxon>
        <taxon>Apostasioideae</taxon>
        <taxon>Apostasia</taxon>
    </lineage>
</organism>
<accession>A0A2I0B0G1</accession>
<dbReference type="OrthoDB" id="1909934at2759"/>
<evidence type="ECO:0000313" key="3">
    <source>
        <dbReference type="Proteomes" id="UP000236161"/>
    </source>
</evidence>
<evidence type="ECO:0000256" key="1">
    <source>
        <dbReference type="SAM" id="Phobius"/>
    </source>
</evidence>
<dbReference type="PANTHER" id="PTHR37254:SF1">
    <property type="entry name" value="OS01G0100500 PROTEIN"/>
    <property type="match status" value="1"/>
</dbReference>
<sequence>MSCPSKAFRYNDSLCACDPGYWRQLNGSCALLAGSGGGDWVTSSGVEPSSTFLTTVLPLENIRRFTQSQAVLLEVTLVLLLLWLLFCFLLRFAPLRSRQRSMWFRLRWWISRVDFFFAREHWLEDNNVLFKRKTELGGTLSVASWILFVGLSSALLYQVITKRSIEVHRIKPANAPDLQSFVNDIEFHITTISSMSCSNLRGLDTLVIGTPGFIDYRVFPLSSYVDYQCSNTSSGPTISLKCNACQIPQRNHFISWHFVDIPGEPAMAVGFQFNLTAKDHDNDKHMSFVMGTLNANNPTNGKPRTFRGSDLNVLKVHLFPQIYSKLHDLRIIQPLVHDFVWGSSFSEVADLQASLLNSKDGLINTTLYIRYLSDYIVEIDKENVMGPVSFLADLGGLYAVSIAIFFYLLVQCEARIKKLRNEDGIMREIRSQRRAHHNWNKLRKYVMYTWHLSNLVAKESSNKQKSLMINSCCGIGSSNRKQMERFDSLSLDKIFQNSNEVVMIK</sequence>
<evidence type="ECO:0000313" key="2">
    <source>
        <dbReference type="EMBL" id="PKA61293.1"/>
    </source>
</evidence>
<keyword evidence="1" id="KW-0812">Transmembrane</keyword>
<keyword evidence="1" id="KW-0472">Membrane</keyword>
<keyword evidence="3" id="KW-1185">Reference proteome</keyword>
<reference evidence="2 3" key="1">
    <citation type="journal article" date="2017" name="Nature">
        <title>The Apostasia genome and the evolution of orchids.</title>
        <authorList>
            <person name="Zhang G.Q."/>
            <person name="Liu K.W."/>
            <person name="Li Z."/>
            <person name="Lohaus R."/>
            <person name="Hsiao Y.Y."/>
            <person name="Niu S.C."/>
            <person name="Wang J.Y."/>
            <person name="Lin Y.C."/>
            <person name="Xu Q."/>
            <person name="Chen L.J."/>
            <person name="Yoshida K."/>
            <person name="Fujiwara S."/>
            <person name="Wang Z.W."/>
            <person name="Zhang Y.Q."/>
            <person name="Mitsuda N."/>
            <person name="Wang M."/>
            <person name="Liu G.H."/>
            <person name="Pecoraro L."/>
            <person name="Huang H.X."/>
            <person name="Xiao X.J."/>
            <person name="Lin M."/>
            <person name="Wu X.Y."/>
            <person name="Wu W.L."/>
            <person name="Chen Y.Y."/>
            <person name="Chang S.B."/>
            <person name="Sakamoto S."/>
            <person name="Ohme-Takagi M."/>
            <person name="Yagi M."/>
            <person name="Zeng S.J."/>
            <person name="Shen C.Y."/>
            <person name="Yeh C.M."/>
            <person name="Luo Y.B."/>
            <person name="Tsai W.C."/>
            <person name="Van de Peer Y."/>
            <person name="Liu Z.J."/>
        </authorList>
    </citation>
    <scope>NUCLEOTIDE SEQUENCE [LARGE SCALE GENOMIC DNA]</scope>
    <source>
        <strain evidence="3">cv. Shenzhen</strain>
        <tissue evidence="2">Stem</tissue>
    </source>
</reference>
<keyword evidence="1" id="KW-1133">Transmembrane helix</keyword>
<dbReference type="AlphaFoldDB" id="A0A2I0B0G1"/>
<name>A0A2I0B0G1_9ASPA</name>
<dbReference type="PANTHER" id="PTHR37254">
    <property type="entry name" value="OS01G0100500 PROTEIN"/>
    <property type="match status" value="1"/>
</dbReference>
<dbReference type="Proteomes" id="UP000236161">
    <property type="component" value="Unassembled WGS sequence"/>
</dbReference>
<protein>
    <submittedName>
        <fullName evidence="2">Uncharacterized protein</fullName>
    </submittedName>
</protein>
<feature type="transmembrane region" description="Helical" evidence="1">
    <location>
        <begin position="390"/>
        <end position="410"/>
    </location>
</feature>
<dbReference type="EMBL" id="KZ451932">
    <property type="protein sequence ID" value="PKA61293.1"/>
    <property type="molecule type" value="Genomic_DNA"/>
</dbReference>
<proteinExistence type="predicted"/>
<dbReference type="STRING" id="1088818.A0A2I0B0G1"/>
<feature type="transmembrane region" description="Helical" evidence="1">
    <location>
        <begin position="142"/>
        <end position="160"/>
    </location>
</feature>
<gene>
    <name evidence="2" type="ORF">AXF42_Ash006190</name>
</gene>